<dbReference type="EMBL" id="LAZR01035828">
    <property type="protein sequence ID" value="KKL26472.1"/>
    <property type="molecule type" value="Genomic_DNA"/>
</dbReference>
<dbReference type="InterPro" id="IPR036249">
    <property type="entry name" value="Thioredoxin-like_sf"/>
</dbReference>
<organism evidence="2">
    <name type="scientific">marine sediment metagenome</name>
    <dbReference type="NCBI Taxonomy" id="412755"/>
    <lineage>
        <taxon>unclassified sequences</taxon>
        <taxon>metagenomes</taxon>
        <taxon>ecological metagenomes</taxon>
    </lineage>
</organism>
<evidence type="ECO:0000259" key="1">
    <source>
        <dbReference type="PROSITE" id="PS51352"/>
    </source>
</evidence>
<accession>A0A0F9CJ40</accession>
<dbReference type="PANTHER" id="PTHR42852:SF13">
    <property type="entry name" value="PROTEIN DIPZ"/>
    <property type="match status" value="1"/>
</dbReference>
<dbReference type="CDD" id="cd02966">
    <property type="entry name" value="TlpA_like_family"/>
    <property type="match status" value="1"/>
</dbReference>
<dbReference type="PROSITE" id="PS51352">
    <property type="entry name" value="THIOREDOXIN_2"/>
    <property type="match status" value="1"/>
</dbReference>
<dbReference type="InterPro" id="IPR017937">
    <property type="entry name" value="Thioredoxin_CS"/>
</dbReference>
<comment type="caution">
    <text evidence="2">The sequence shown here is derived from an EMBL/GenBank/DDBJ whole genome shotgun (WGS) entry which is preliminary data.</text>
</comment>
<dbReference type="InterPro" id="IPR050553">
    <property type="entry name" value="Thioredoxin_ResA/DsbE_sf"/>
</dbReference>
<feature type="domain" description="Thioredoxin" evidence="1">
    <location>
        <begin position="1"/>
        <end position="135"/>
    </location>
</feature>
<dbReference type="InterPro" id="IPR013766">
    <property type="entry name" value="Thioredoxin_domain"/>
</dbReference>
<dbReference type="PROSITE" id="PS00194">
    <property type="entry name" value="THIOREDOXIN_1"/>
    <property type="match status" value="1"/>
</dbReference>
<sequence length="140" mass="15668">APDFTLKNLEGSEVSLRDFAGKVVFLNFWATWCGPCREEMPSMEKLWQRFKEDDFVILAVDLRESRGEVVSFMKEYGLTFPVLLDSKGEVGSMFGVRAIPTTYLLDSEGRIVGGAIGARNWESEDAFELIESLLSDTDAA</sequence>
<reference evidence="2" key="1">
    <citation type="journal article" date="2015" name="Nature">
        <title>Complex archaea that bridge the gap between prokaryotes and eukaryotes.</title>
        <authorList>
            <person name="Spang A."/>
            <person name="Saw J.H."/>
            <person name="Jorgensen S.L."/>
            <person name="Zaremba-Niedzwiedzka K."/>
            <person name="Martijn J."/>
            <person name="Lind A.E."/>
            <person name="van Eijk R."/>
            <person name="Schleper C."/>
            <person name="Guy L."/>
            <person name="Ettema T.J."/>
        </authorList>
    </citation>
    <scope>NUCLEOTIDE SEQUENCE</scope>
</reference>
<dbReference type="PANTHER" id="PTHR42852">
    <property type="entry name" value="THIOL:DISULFIDE INTERCHANGE PROTEIN DSBE"/>
    <property type="match status" value="1"/>
</dbReference>
<proteinExistence type="predicted"/>
<dbReference type="GO" id="GO:0016491">
    <property type="term" value="F:oxidoreductase activity"/>
    <property type="evidence" value="ECO:0007669"/>
    <property type="project" value="InterPro"/>
</dbReference>
<evidence type="ECO:0000313" key="2">
    <source>
        <dbReference type="EMBL" id="KKL26472.1"/>
    </source>
</evidence>
<dbReference type="Pfam" id="PF00578">
    <property type="entry name" value="AhpC-TSA"/>
    <property type="match status" value="1"/>
</dbReference>
<dbReference type="InterPro" id="IPR000866">
    <property type="entry name" value="AhpC/TSA"/>
</dbReference>
<dbReference type="AlphaFoldDB" id="A0A0F9CJ40"/>
<dbReference type="GO" id="GO:0016209">
    <property type="term" value="F:antioxidant activity"/>
    <property type="evidence" value="ECO:0007669"/>
    <property type="project" value="InterPro"/>
</dbReference>
<name>A0A0F9CJ40_9ZZZZ</name>
<dbReference type="SUPFAM" id="SSF52833">
    <property type="entry name" value="Thioredoxin-like"/>
    <property type="match status" value="1"/>
</dbReference>
<gene>
    <name evidence="2" type="ORF">LCGC14_2394960</name>
</gene>
<feature type="non-terminal residue" evidence="2">
    <location>
        <position position="1"/>
    </location>
</feature>
<protein>
    <recommendedName>
        <fullName evidence="1">Thioredoxin domain-containing protein</fullName>
    </recommendedName>
</protein>
<dbReference type="Gene3D" id="3.40.30.10">
    <property type="entry name" value="Glutaredoxin"/>
    <property type="match status" value="1"/>
</dbReference>